<evidence type="ECO:0000256" key="1">
    <source>
        <dbReference type="SAM" id="Coils"/>
    </source>
</evidence>
<name>A0A0H5DS53_9BACT</name>
<keyword evidence="2" id="KW-0812">Transmembrane</keyword>
<evidence type="ECO:0000313" key="3">
    <source>
        <dbReference type="EMBL" id="CRX39507.1"/>
    </source>
</evidence>
<sequence>MSYNYNTNLTNLQSLNRYLFSPPSNSLSSSAYNKIHHYESNKILKYNIIYSDVMTRVYAFAIPLFALMDVIRFAGEILFRAVTLDKNGVQYALLNCAKALKLFILIIPVWIPSIFKPDLVLRNDLRWQEIQKEQTIKKMEKTLNSLVSQRDLKTGFEEILHEEIEDYVICPEIKSLFYECLRELVASLPTDPEKMEVVVSHYINLAATFLVQAANERISFSEKKCFLEIFTELVQIRDPDLRERLLKHVLAKEKLWKELTQPIDLSSTTSPLFSFLARQLTSDPELLGQLSKLSKSSHLNNLVNRRNFYSMLLVIQKRELSPETKNLLLSKVVELAKGSSHEGAKKLAPKKIATLISKKKKEKQSKEEKYQKSLEGLAEQTIGTTAYSQAKNLMQQYKSNLEKVEAEILDLEAALALSAHGEKPVPQIAKGLQNLSILLSLPSNEMLEEVLSKIGKETAEETGYFHISDKEIVEDLFKRIFECDKSATPDFENLKRIRSPEALLKFQLRLMENNSSDRQAILDKNRAVFLSVLKGTFYEERFNEEQSIHLKTVFAGRPDLKREWCRERPPVKVSTLVAHPSKAYKDFEIVIAKDPSDMLLIGNDLGTCVNLEGRLSRVTGLLGYLADGKTHTLLAKQAGDAVSAAETQLQLMWDAQNNQPVLFLEQTNYAGSAKGDHTLESAMIAYAKNLSEELGITLVSCYRNHDDNVSFLSDRYSGTVESLGCPSPIEYVNSHYSNMNGVYDVGTCYVVHAKTKIQKLFSCAQWPKCNGSTKKTLALRTVRQLNKKTVSPVSFNKEKITGHVDGGNCTSLAFDFGKRALALYNQNLPMNEMVTKISEWKSLYEAGDAGDISKMRSYQEAFNTIEVQKGASIDLSRRKIEAMAKFYDLDISQASPEFKILHDQQNRAIEIMKDLQNGVHFLRIIKPLDNDKQEEFGHSLVCIKKDDEVLFYDPSDSLEYINSKYLGDRIFHHFNRCIQRWDVQDARFYKLA</sequence>
<dbReference type="AlphaFoldDB" id="A0A0H5DS53"/>
<dbReference type="EMBL" id="CWGJ01000028">
    <property type="protein sequence ID" value="CRX39507.1"/>
    <property type="molecule type" value="Genomic_DNA"/>
</dbReference>
<gene>
    <name evidence="3" type="ORF">ELAC_2187</name>
</gene>
<dbReference type="Proteomes" id="UP000220251">
    <property type="component" value="Unassembled WGS sequence"/>
</dbReference>
<feature type="coiled-coil region" evidence="1">
    <location>
        <begin position="360"/>
        <end position="414"/>
    </location>
</feature>
<keyword evidence="2" id="KW-1133">Transmembrane helix</keyword>
<keyword evidence="2" id="KW-0472">Membrane</keyword>
<keyword evidence="1" id="KW-0175">Coiled coil</keyword>
<organism evidence="3 4">
    <name type="scientific">Estrella lausannensis</name>
    <dbReference type="NCBI Taxonomy" id="483423"/>
    <lineage>
        <taxon>Bacteria</taxon>
        <taxon>Pseudomonadati</taxon>
        <taxon>Chlamydiota</taxon>
        <taxon>Chlamydiia</taxon>
        <taxon>Parachlamydiales</taxon>
        <taxon>Candidatus Criblamydiaceae</taxon>
        <taxon>Estrella</taxon>
    </lineage>
</organism>
<keyword evidence="4" id="KW-1185">Reference proteome</keyword>
<reference evidence="4" key="1">
    <citation type="submission" date="2015-06" db="EMBL/GenBank/DDBJ databases">
        <authorList>
            <person name="Bertelli C."/>
        </authorList>
    </citation>
    <scope>NUCLEOTIDE SEQUENCE [LARGE SCALE GENOMIC DNA]</scope>
    <source>
        <strain evidence="4">CRIB-30</strain>
    </source>
</reference>
<protein>
    <submittedName>
        <fullName evidence="3">Putative membrane protein</fullName>
    </submittedName>
</protein>
<accession>A0A0H5DS53</accession>
<dbReference type="RefSeq" id="WP_098039372.1">
    <property type="nucleotide sequence ID" value="NZ_CWGJ01000028.1"/>
</dbReference>
<feature type="transmembrane region" description="Helical" evidence="2">
    <location>
        <begin position="91"/>
        <end position="111"/>
    </location>
</feature>
<evidence type="ECO:0000256" key="2">
    <source>
        <dbReference type="SAM" id="Phobius"/>
    </source>
</evidence>
<proteinExistence type="predicted"/>
<feature type="transmembrane region" description="Helical" evidence="2">
    <location>
        <begin position="57"/>
        <end position="79"/>
    </location>
</feature>
<evidence type="ECO:0000313" key="4">
    <source>
        <dbReference type="Proteomes" id="UP000220251"/>
    </source>
</evidence>
<dbReference type="OrthoDB" id="7053339at2"/>